<dbReference type="Gene3D" id="2.170.120.30">
    <property type="match status" value="1"/>
</dbReference>
<dbReference type="EMBL" id="JACHFA010000002">
    <property type="protein sequence ID" value="MBB6031842.1"/>
    <property type="molecule type" value="Genomic_DNA"/>
</dbReference>
<proteinExistence type="predicted"/>
<evidence type="ECO:0000313" key="1">
    <source>
        <dbReference type="EMBL" id="MBB6031842.1"/>
    </source>
</evidence>
<evidence type="ECO:0008006" key="3">
    <source>
        <dbReference type="Google" id="ProtNLM"/>
    </source>
</evidence>
<organism evidence="1 2">
    <name type="scientific">Borreliella spielmanii</name>
    <dbReference type="NCBI Taxonomy" id="88916"/>
    <lineage>
        <taxon>Bacteria</taxon>
        <taxon>Pseudomonadati</taxon>
        <taxon>Spirochaetota</taxon>
        <taxon>Spirochaetia</taxon>
        <taxon>Spirochaetales</taxon>
        <taxon>Borreliaceae</taxon>
        <taxon>Borreliella</taxon>
    </lineage>
</organism>
<accession>A0ABR6P972</accession>
<name>A0ABR6P972_9SPIR</name>
<evidence type="ECO:0000313" key="2">
    <source>
        <dbReference type="Proteomes" id="UP000566276"/>
    </source>
</evidence>
<sequence>MKISKKITNIIGLLFDDWQNKAISILIAILMLVAFHFNKIESITTEKEFDIILNDQIALGKIPDFSKVKITIKVNKDDLKYLDLNKIILFIEASKIKIPGKYKLPIKIKNLNSIHIAEYKLSKTNVVLNLDNKISKLVKIEPKFKLIEKDGKGEYFIAKYNILPEHLLVCGPEQELKKINTIQTNVKEFDTRTLFVSDYLEVVPPNPLVVFEKNHVVINIYLNKKYSYSTIKSPNLIFNNLKNGLEIKDREKINSENKAFVKIKTRLPEKQIKTHINNQNISFAFDLANIKTPGVYNISTNIILKENINETEIYDYEPKKIKLEIIESSGVKP</sequence>
<comment type="caution">
    <text evidence="1">The sequence shown here is derived from an EMBL/GenBank/DDBJ whole genome shotgun (WGS) entry which is preliminary data.</text>
</comment>
<dbReference type="Proteomes" id="UP000566276">
    <property type="component" value="Unassembled WGS sequence"/>
</dbReference>
<gene>
    <name evidence="1" type="ORF">HNR35_000835</name>
</gene>
<dbReference type="RefSeq" id="WP_006434069.1">
    <property type="nucleotide sequence ID" value="NZ_CP124042.1"/>
</dbReference>
<protein>
    <recommendedName>
        <fullName evidence="3">YbbR-like domain-containing protein</fullName>
    </recommendedName>
</protein>
<reference evidence="1 2" key="1">
    <citation type="submission" date="2020-08" db="EMBL/GenBank/DDBJ databases">
        <title>Genomic Encyclopedia of Type Strains, Phase IV (KMG-IV): sequencing the most valuable type-strain genomes for metagenomic binning, comparative biology and taxonomic classification.</title>
        <authorList>
            <person name="Goeker M."/>
        </authorList>
    </citation>
    <scope>NUCLEOTIDE SEQUENCE [LARGE SCALE GENOMIC DNA]</scope>
    <source>
        <strain evidence="1 2">DSM 16813</strain>
    </source>
</reference>
<keyword evidence="2" id="KW-1185">Reference proteome</keyword>